<feature type="compositionally biased region" description="Basic and acidic residues" evidence="1">
    <location>
        <begin position="73"/>
        <end position="109"/>
    </location>
</feature>
<evidence type="ECO:0000256" key="1">
    <source>
        <dbReference type="SAM" id="MobiDB-lite"/>
    </source>
</evidence>
<feature type="compositionally biased region" description="Polar residues" evidence="1">
    <location>
        <begin position="301"/>
        <end position="321"/>
    </location>
</feature>
<evidence type="ECO:0000313" key="3">
    <source>
        <dbReference type="Proteomes" id="UP001583172"/>
    </source>
</evidence>
<accession>A0ABR3V7R3</accession>
<gene>
    <name evidence="2" type="ORF">VTJ49DRAFT_3367</name>
</gene>
<feature type="compositionally biased region" description="Basic and acidic residues" evidence="1">
    <location>
        <begin position="48"/>
        <end position="63"/>
    </location>
</feature>
<dbReference type="Proteomes" id="UP001583172">
    <property type="component" value="Unassembled WGS sequence"/>
</dbReference>
<keyword evidence="3" id="KW-1185">Reference proteome</keyword>
<feature type="region of interest" description="Disordered" evidence="1">
    <location>
        <begin position="272"/>
        <end position="341"/>
    </location>
</feature>
<name>A0ABR3V7R3_HUMIN</name>
<sequence length="341" mass="39104">MAFRFSNHHYASRPPLERSSSRGRRPHHDHRPGILGGRQRSRSPSYSREGHQRARQYRERSYDDTDDASNDSPQDRHSSADSNSDTRDESLDSQERSSEERRNPSERREKSNHKFRKTTNVKLRELRTWMADHPDWQAALKASKETSEELMLNIPAPREYRLLRFLDETGREDIPRTTLELLLDCKLWHVVNEAAAVDDFWEGAELHDEHWREQNMQPDGVKIPDYDPADVETMKDVMWYIRQTREPNDREPQTFTNPRGIWADILREKAKSASARNARKSRRGGGRGKKTAGGGWYAQDGGNSAQAGGHTTAQNPATDAQANEDDATGAQEIEDYVATIA</sequence>
<feature type="compositionally biased region" description="Basic residues" evidence="1">
    <location>
        <begin position="21"/>
        <end position="30"/>
    </location>
</feature>
<comment type="caution">
    <text evidence="2">The sequence shown here is derived from an EMBL/GenBank/DDBJ whole genome shotgun (WGS) entry which is preliminary data.</text>
</comment>
<reference evidence="2 3" key="1">
    <citation type="journal article" date="2024" name="Commun. Biol.">
        <title>Comparative genomic analysis of thermophilic fungi reveals convergent evolutionary adaptations and gene losses.</title>
        <authorList>
            <person name="Steindorff A.S."/>
            <person name="Aguilar-Pontes M.V."/>
            <person name="Robinson A.J."/>
            <person name="Andreopoulos B."/>
            <person name="LaButti K."/>
            <person name="Kuo A."/>
            <person name="Mondo S."/>
            <person name="Riley R."/>
            <person name="Otillar R."/>
            <person name="Haridas S."/>
            <person name="Lipzen A."/>
            <person name="Grimwood J."/>
            <person name="Schmutz J."/>
            <person name="Clum A."/>
            <person name="Reid I.D."/>
            <person name="Moisan M.C."/>
            <person name="Butler G."/>
            <person name="Nguyen T.T.M."/>
            <person name="Dewar K."/>
            <person name="Conant G."/>
            <person name="Drula E."/>
            <person name="Henrissat B."/>
            <person name="Hansel C."/>
            <person name="Singer S."/>
            <person name="Hutchinson M.I."/>
            <person name="de Vries R.P."/>
            <person name="Natvig D.O."/>
            <person name="Powell A.J."/>
            <person name="Tsang A."/>
            <person name="Grigoriev I.V."/>
        </authorList>
    </citation>
    <scope>NUCLEOTIDE SEQUENCE [LARGE SCALE GENOMIC DNA]</scope>
    <source>
        <strain evidence="2 3">CBS 620.91</strain>
    </source>
</reference>
<feature type="region of interest" description="Disordered" evidence="1">
    <location>
        <begin position="1"/>
        <end position="117"/>
    </location>
</feature>
<organism evidence="2 3">
    <name type="scientific">Humicola insolens</name>
    <name type="common">Soft-rot fungus</name>
    <dbReference type="NCBI Taxonomy" id="85995"/>
    <lineage>
        <taxon>Eukaryota</taxon>
        <taxon>Fungi</taxon>
        <taxon>Dikarya</taxon>
        <taxon>Ascomycota</taxon>
        <taxon>Pezizomycotina</taxon>
        <taxon>Sordariomycetes</taxon>
        <taxon>Sordariomycetidae</taxon>
        <taxon>Sordariales</taxon>
        <taxon>Chaetomiaceae</taxon>
        <taxon>Mycothermus</taxon>
    </lineage>
</organism>
<feature type="compositionally biased region" description="Basic residues" evidence="1">
    <location>
        <begin position="277"/>
        <end position="290"/>
    </location>
</feature>
<evidence type="ECO:0000313" key="2">
    <source>
        <dbReference type="EMBL" id="KAL1837839.1"/>
    </source>
</evidence>
<feature type="compositionally biased region" description="Basic residues" evidence="1">
    <location>
        <begin position="1"/>
        <end position="11"/>
    </location>
</feature>
<dbReference type="EMBL" id="JAZGSY010000259">
    <property type="protein sequence ID" value="KAL1837839.1"/>
    <property type="molecule type" value="Genomic_DNA"/>
</dbReference>
<feature type="compositionally biased region" description="Acidic residues" evidence="1">
    <location>
        <begin position="322"/>
        <end position="335"/>
    </location>
</feature>
<proteinExistence type="predicted"/>
<protein>
    <submittedName>
        <fullName evidence="2">Uncharacterized protein</fullName>
    </submittedName>
</protein>